<sequence length="34" mass="4110">MDFLHTELRRGNNCQRQLRHDSILYMGATYNEII</sequence>
<name>A0A0G4N068_VERLO</name>
<accession>A0A0G4N068</accession>
<dbReference type="Proteomes" id="UP000045706">
    <property type="component" value="Unassembled WGS sequence"/>
</dbReference>
<evidence type="ECO:0000313" key="1">
    <source>
        <dbReference type="EMBL" id="CRK39730.1"/>
    </source>
</evidence>
<dbReference type="EMBL" id="CVQI01031830">
    <property type="protein sequence ID" value="CRK39730.1"/>
    <property type="molecule type" value="Genomic_DNA"/>
</dbReference>
<dbReference type="AlphaFoldDB" id="A0A0G4N068"/>
<evidence type="ECO:0000313" key="2">
    <source>
        <dbReference type="Proteomes" id="UP000045706"/>
    </source>
</evidence>
<reference evidence="2" key="1">
    <citation type="submission" date="2015-05" db="EMBL/GenBank/DDBJ databases">
        <authorList>
            <person name="Fogelqvist Johan"/>
        </authorList>
    </citation>
    <scope>NUCLEOTIDE SEQUENCE [LARGE SCALE GENOMIC DNA]</scope>
</reference>
<proteinExistence type="predicted"/>
<organism evidence="1 2">
    <name type="scientific">Verticillium longisporum</name>
    <name type="common">Verticillium dahliae var. longisporum</name>
    <dbReference type="NCBI Taxonomy" id="100787"/>
    <lineage>
        <taxon>Eukaryota</taxon>
        <taxon>Fungi</taxon>
        <taxon>Dikarya</taxon>
        <taxon>Ascomycota</taxon>
        <taxon>Pezizomycotina</taxon>
        <taxon>Sordariomycetes</taxon>
        <taxon>Hypocreomycetidae</taxon>
        <taxon>Glomerellales</taxon>
        <taxon>Plectosphaerellaceae</taxon>
        <taxon>Verticillium</taxon>
    </lineage>
</organism>
<gene>
    <name evidence="1" type="ORF">BN1723_004637</name>
</gene>
<protein>
    <submittedName>
        <fullName evidence="1">Uncharacterized protein</fullName>
    </submittedName>
</protein>